<proteinExistence type="predicted"/>
<dbReference type="EMBL" id="JAYKOT010000001">
    <property type="protein sequence ID" value="MEB3428819.1"/>
    <property type="molecule type" value="Genomic_DNA"/>
</dbReference>
<dbReference type="RefSeq" id="WP_324618850.1">
    <property type="nucleotide sequence ID" value="NZ_JAYKOT010000001.1"/>
</dbReference>
<organism evidence="2 3">
    <name type="scientific">Citroniella saccharovorans</name>
    <dbReference type="NCBI Taxonomy" id="2053367"/>
    <lineage>
        <taxon>Bacteria</taxon>
        <taxon>Bacillati</taxon>
        <taxon>Bacillota</taxon>
        <taxon>Tissierellia</taxon>
        <taxon>Tissierellales</taxon>
        <taxon>Peptoniphilaceae</taxon>
        <taxon>Citroniella</taxon>
    </lineage>
</organism>
<accession>A0AAW9MWC6</accession>
<evidence type="ECO:0000313" key="3">
    <source>
        <dbReference type="Proteomes" id="UP001357733"/>
    </source>
</evidence>
<sequence length="120" mass="14338">MKINKEKIKKYLNKNFLMYILMIIGIFFLLPLLFDSEFDEILLTIIFPLTVAILSFSYSFKFGRNFLINLFIVIFAYLDTIIFFNETARVYVYIYLVISLIGMIFGKIEKNIVDRYKKKN</sequence>
<dbReference type="Proteomes" id="UP001357733">
    <property type="component" value="Unassembled WGS sequence"/>
</dbReference>
<reference evidence="2 3" key="1">
    <citation type="submission" date="2024-01" db="EMBL/GenBank/DDBJ databases">
        <title>Complete genome sequence of Citroniella saccharovorans strain M6.X9, isolated from human fecal sample.</title>
        <authorList>
            <person name="Cheng G."/>
            <person name="Westerholm M."/>
            <person name="Schnurer A."/>
        </authorList>
    </citation>
    <scope>NUCLEOTIDE SEQUENCE [LARGE SCALE GENOMIC DNA]</scope>
    <source>
        <strain evidence="2 3">DSM 29873</strain>
    </source>
</reference>
<evidence type="ECO:0000313" key="2">
    <source>
        <dbReference type="EMBL" id="MEB3428819.1"/>
    </source>
</evidence>
<keyword evidence="3" id="KW-1185">Reference proteome</keyword>
<protein>
    <submittedName>
        <fullName evidence="2">Uncharacterized protein</fullName>
    </submittedName>
</protein>
<keyword evidence="1" id="KW-0812">Transmembrane</keyword>
<feature type="transmembrane region" description="Helical" evidence="1">
    <location>
        <begin position="40"/>
        <end position="59"/>
    </location>
</feature>
<feature type="transmembrane region" description="Helical" evidence="1">
    <location>
        <begin position="66"/>
        <end position="84"/>
    </location>
</feature>
<dbReference type="AlphaFoldDB" id="A0AAW9MWC6"/>
<feature type="transmembrane region" description="Helical" evidence="1">
    <location>
        <begin position="90"/>
        <end position="108"/>
    </location>
</feature>
<comment type="caution">
    <text evidence="2">The sequence shown here is derived from an EMBL/GenBank/DDBJ whole genome shotgun (WGS) entry which is preliminary data.</text>
</comment>
<gene>
    <name evidence="2" type="ORF">VLK81_02070</name>
</gene>
<evidence type="ECO:0000256" key="1">
    <source>
        <dbReference type="SAM" id="Phobius"/>
    </source>
</evidence>
<feature type="transmembrane region" description="Helical" evidence="1">
    <location>
        <begin position="16"/>
        <end position="34"/>
    </location>
</feature>
<keyword evidence="1" id="KW-1133">Transmembrane helix</keyword>
<name>A0AAW9MWC6_9FIRM</name>
<keyword evidence="1" id="KW-0472">Membrane</keyword>